<dbReference type="Proteomes" id="UP001415857">
    <property type="component" value="Unassembled WGS sequence"/>
</dbReference>
<organism evidence="2 3">
    <name type="scientific">Liquidambar formosana</name>
    <name type="common">Formosan gum</name>
    <dbReference type="NCBI Taxonomy" id="63359"/>
    <lineage>
        <taxon>Eukaryota</taxon>
        <taxon>Viridiplantae</taxon>
        <taxon>Streptophyta</taxon>
        <taxon>Embryophyta</taxon>
        <taxon>Tracheophyta</taxon>
        <taxon>Spermatophyta</taxon>
        <taxon>Magnoliopsida</taxon>
        <taxon>eudicotyledons</taxon>
        <taxon>Gunneridae</taxon>
        <taxon>Pentapetalae</taxon>
        <taxon>Saxifragales</taxon>
        <taxon>Altingiaceae</taxon>
        <taxon>Liquidambar</taxon>
    </lineage>
</organism>
<keyword evidence="3" id="KW-1185">Reference proteome</keyword>
<reference evidence="2 3" key="1">
    <citation type="journal article" date="2024" name="Plant J.">
        <title>Genome sequences and population genomics reveal climatic adaptation and genomic divergence between two closely related sweetgum species.</title>
        <authorList>
            <person name="Xu W.Q."/>
            <person name="Ren C.Q."/>
            <person name="Zhang X.Y."/>
            <person name="Comes H.P."/>
            <person name="Liu X.H."/>
            <person name="Li Y.G."/>
            <person name="Kettle C.J."/>
            <person name="Jalonen R."/>
            <person name="Gaisberger H."/>
            <person name="Ma Y.Z."/>
            <person name="Qiu Y.X."/>
        </authorList>
    </citation>
    <scope>NUCLEOTIDE SEQUENCE [LARGE SCALE GENOMIC DNA]</scope>
    <source>
        <strain evidence="2">Hangzhou</strain>
    </source>
</reference>
<feature type="region of interest" description="Disordered" evidence="1">
    <location>
        <begin position="1"/>
        <end position="20"/>
    </location>
</feature>
<sequence length="103" mass="11320">MGFKGSSKKKKKKLSHSRGCPSKELLTDFKISPSHYPCRGDVLPFEDFESSDDELSESIMGSHSVAAVQISSIDVGVSKATAMEDGKCFSRSLCSKWGCWAYF</sequence>
<evidence type="ECO:0000256" key="1">
    <source>
        <dbReference type="SAM" id="MobiDB-lite"/>
    </source>
</evidence>
<proteinExistence type="predicted"/>
<comment type="caution">
    <text evidence="2">The sequence shown here is derived from an EMBL/GenBank/DDBJ whole genome shotgun (WGS) entry which is preliminary data.</text>
</comment>
<protein>
    <submittedName>
        <fullName evidence="2">Uncharacterized protein</fullName>
    </submittedName>
</protein>
<evidence type="ECO:0000313" key="3">
    <source>
        <dbReference type="Proteomes" id="UP001415857"/>
    </source>
</evidence>
<evidence type="ECO:0000313" key="2">
    <source>
        <dbReference type="EMBL" id="KAK9281428.1"/>
    </source>
</evidence>
<name>A0AAP0RPB1_LIQFO</name>
<dbReference type="EMBL" id="JBBPBK010000007">
    <property type="protein sequence ID" value="KAK9281428.1"/>
    <property type="molecule type" value="Genomic_DNA"/>
</dbReference>
<dbReference type="AlphaFoldDB" id="A0AAP0RPB1"/>
<gene>
    <name evidence="2" type="ORF">L1049_004330</name>
</gene>
<accession>A0AAP0RPB1</accession>
<feature type="compositionally biased region" description="Basic residues" evidence="1">
    <location>
        <begin position="1"/>
        <end position="16"/>
    </location>
</feature>